<gene>
    <name evidence="1" type="ORF">ACFPFM_12290</name>
</gene>
<evidence type="ECO:0000313" key="2">
    <source>
        <dbReference type="Proteomes" id="UP001595833"/>
    </source>
</evidence>
<dbReference type="InterPro" id="IPR022536">
    <property type="entry name" value="EspC"/>
</dbReference>
<name>A0ABV9XVW2_9PSEU</name>
<dbReference type="Pfam" id="PF10824">
    <property type="entry name" value="T7SS_ESX_EspC"/>
    <property type="match status" value="1"/>
</dbReference>
<comment type="caution">
    <text evidence="1">The sequence shown here is derived from an EMBL/GenBank/DDBJ whole genome shotgun (WGS) entry which is preliminary data.</text>
</comment>
<keyword evidence="2" id="KW-1185">Reference proteome</keyword>
<proteinExistence type="predicted"/>
<dbReference type="EMBL" id="JBHSJB010000011">
    <property type="protein sequence ID" value="MFC5054530.1"/>
    <property type="molecule type" value="Genomic_DNA"/>
</dbReference>
<evidence type="ECO:0000313" key="1">
    <source>
        <dbReference type="EMBL" id="MFC5054530.1"/>
    </source>
</evidence>
<accession>A0ABV9XVW2</accession>
<protein>
    <submittedName>
        <fullName evidence="1">Type VII secretion target</fullName>
    </submittedName>
</protein>
<dbReference type="Proteomes" id="UP001595833">
    <property type="component" value="Unassembled WGS sequence"/>
</dbReference>
<dbReference type="RefSeq" id="WP_344034166.1">
    <property type="nucleotide sequence ID" value="NZ_BAAAKE010000001.1"/>
</dbReference>
<reference evidence="2" key="1">
    <citation type="journal article" date="2019" name="Int. J. Syst. Evol. Microbiol.">
        <title>The Global Catalogue of Microorganisms (GCM) 10K type strain sequencing project: providing services to taxonomists for standard genome sequencing and annotation.</title>
        <authorList>
            <consortium name="The Broad Institute Genomics Platform"/>
            <consortium name="The Broad Institute Genome Sequencing Center for Infectious Disease"/>
            <person name="Wu L."/>
            <person name="Ma J."/>
        </authorList>
    </citation>
    <scope>NUCLEOTIDE SEQUENCE [LARGE SCALE GENOMIC DNA]</scope>
    <source>
        <strain evidence="2">KCTC 12848</strain>
    </source>
</reference>
<sequence length="103" mass="11059">MSESFEMVPEDIINHAVNVQSIGAELAKVATRGESVELGTETYGLIGQVFSVPVRIHIALIAKSVNELASALPDIADALRDCADTTQQTDDDHAKLFGKFMGE</sequence>
<organism evidence="1 2">
    <name type="scientific">Saccharothrix xinjiangensis</name>
    <dbReference type="NCBI Taxonomy" id="204798"/>
    <lineage>
        <taxon>Bacteria</taxon>
        <taxon>Bacillati</taxon>
        <taxon>Actinomycetota</taxon>
        <taxon>Actinomycetes</taxon>
        <taxon>Pseudonocardiales</taxon>
        <taxon>Pseudonocardiaceae</taxon>
        <taxon>Saccharothrix</taxon>
    </lineage>
</organism>